<feature type="transmembrane region" description="Helical" evidence="1">
    <location>
        <begin position="365"/>
        <end position="386"/>
    </location>
</feature>
<gene>
    <name evidence="2" type="ORF">NCCP602_33080</name>
</gene>
<sequence>MHTSPPQSATRHPVLVGLVEAFRLDLIVVPSAFVAATVFWIVGLGAQLDYSIIPEWAFALWALVHGLSVTTIGFEFSLAPSLVTVGVWLLVSSGATRIVSELSDAEPHPTSSGEETPWWATCTMALTGFALGYAGPLIALALIVGTAVVDPFGVLRLVALLGTAFAFGYVRARGVVDVPWLGALDAEVWEAARALAKRLLFGALALAVVVIGVGLALRWSDLTESMESYSSPLSAGIGLIVVQLLFAPGALFGALSWVAGSGVSIGAGGLSSAFVAVTGPVPDVPVLQLLTGDYPVWTTAAPVLLVVLGLGCVVIGRTHAGRVYAASWTGVGIAAGLILIACETVALFAYGAIGPLGLAAFGPSPVFAAVAVTAWLSLGTAIGLVLTKLSHMQYDESELAAHDDR</sequence>
<dbReference type="RefSeq" id="WP_339393973.1">
    <property type="nucleotide sequence ID" value="NZ_BAAAAF010000023.1"/>
</dbReference>
<keyword evidence="1" id="KW-0472">Membrane</keyword>
<feature type="transmembrane region" description="Helical" evidence="1">
    <location>
        <begin position="26"/>
        <end position="44"/>
    </location>
</feature>
<feature type="transmembrane region" description="Helical" evidence="1">
    <location>
        <begin position="229"/>
        <end position="247"/>
    </location>
</feature>
<dbReference type="Proteomes" id="UP001498238">
    <property type="component" value="Unassembled WGS sequence"/>
</dbReference>
<feature type="transmembrane region" description="Helical" evidence="1">
    <location>
        <begin position="254"/>
        <end position="276"/>
    </location>
</feature>
<feature type="transmembrane region" description="Helical" evidence="1">
    <location>
        <begin position="328"/>
        <end position="353"/>
    </location>
</feature>
<keyword evidence="3" id="KW-1185">Reference proteome</keyword>
<evidence type="ECO:0008006" key="4">
    <source>
        <dbReference type="Google" id="ProtNLM"/>
    </source>
</evidence>
<dbReference type="Pfam" id="PF19877">
    <property type="entry name" value="DUF6350"/>
    <property type="match status" value="1"/>
</dbReference>
<organism evidence="2 3">
    <name type="scientific">Brevibacterium metallidurans</name>
    <dbReference type="NCBI Taxonomy" id="1482676"/>
    <lineage>
        <taxon>Bacteria</taxon>
        <taxon>Bacillati</taxon>
        <taxon>Actinomycetota</taxon>
        <taxon>Actinomycetes</taxon>
        <taxon>Micrococcales</taxon>
        <taxon>Brevibacteriaceae</taxon>
        <taxon>Brevibacterium</taxon>
    </lineage>
</organism>
<dbReference type="EMBL" id="BAAAAF010000023">
    <property type="protein sequence ID" value="GAA0037346.1"/>
    <property type="molecule type" value="Genomic_DNA"/>
</dbReference>
<evidence type="ECO:0000256" key="1">
    <source>
        <dbReference type="SAM" id="Phobius"/>
    </source>
</evidence>
<proteinExistence type="predicted"/>
<evidence type="ECO:0000313" key="2">
    <source>
        <dbReference type="EMBL" id="GAA0037346.1"/>
    </source>
</evidence>
<evidence type="ECO:0000313" key="3">
    <source>
        <dbReference type="Proteomes" id="UP001498238"/>
    </source>
</evidence>
<protein>
    <recommendedName>
        <fullName evidence="4">Integral membrane protein</fullName>
    </recommendedName>
</protein>
<feature type="transmembrane region" description="Helical" evidence="1">
    <location>
        <begin position="296"/>
        <end position="316"/>
    </location>
</feature>
<keyword evidence="1" id="KW-0812">Transmembrane</keyword>
<feature type="transmembrane region" description="Helical" evidence="1">
    <location>
        <begin position="151"/>
        <end position="170"/>
    </location>
</feature>
<feature type="transmembrane region" description="Helical" evidence="1">
    <location>
        <begin position="119"/>
        <end position="145"/>
    </location>
</feature>
<feature type="transmembrane region" description="Helical" evidence="1">
    <location>
        <begin position="199"/>
        <end position="217"/>
    </location>
</feature>
<accession>A0ABP3CE05</accession>
<keyword evidence="1" id="KW-1133">Transmembrane helix</keyword>
<name>A0ABP3CE05_9MICO</name>
<dbReference type="InterPro" id="IPR045931">
    <property type="entry name" value="DUF6350"/>
</dbReference>
<comment type="caution">
    <text evidence="2">The sequence shown here is derived from an EMBL/GenBank/DDBJ whole genome shotgun (WGS) entry which is preliminary data.</text>
</comment>
<reference evidence="2 3" key="1">
    <citation type="submission" date="2024-01" db="EMBL/GenBank/DDBJ databases">
        <title>Characterization of antibiotic resistant novel bacterial strains and their environmental applications.</title>
        <authorList>
            <person name="Manzoor S."/>
            <person name="Abbas S."/>
            <person name="Arshad M."/>
            <person name="Ahmed I."/>
        </authorList>
    </citation>
    <scope>NUCLEOTIDE SEQUENCE [LARGE SCALE GENOMIC DNA]</scope>
    <source>
        <strain evidence="2 3">NCCP-602</strain>
    </source>
</reference>